<sequence>MTTSDSTDALTSLAPMLTGTPGDWTATAGRITYPSRAQVLALGVSVSRPIPGHIIEFGTWKGASTRVIRDELWQSRIWDRRQRGKRIYACDSFRGLIEDYEHLKKGTFATEVPKLRGVRIVNGLFEDTLTDQLAGEIGQISFAHLDADLYNSTLTALNWMTPLLQPGCVLLFDELIGEDPAEARALVEWQRDTGVELAMLGLFGREPSGKGDMSDRRALFQVVGDKKITKAPPLFPVRLRRRLAAKW</sequence>
<dbReference type="InterPro" id="IPR008884">
    <property type="entry name" value="TylF_MeTrfase"/>
</dbReference>
<dbReference type="Pfam" id="PF13578">
    <property type="entry name" value="Methyltransf_24"/>
    <property type="match status" value="1"/>
</dbReference>
<dbReference type="InterPro" id="IPR029063">
    <property type="entry name" value="SAM-dependent_MTases_sf"/>
</dbReference>
<dbReference type="PANTHER" id="PTHR40036:SF1">
    <property type="entry name" value="MACROCIN O-METHYLTRANSFERASE"/>
    <property type="match status" value="1"/>
</dbReference>
<evidence type="ECO:0008006" key="3">
    <source>
        <dbReference type="Google" id="ProtNLM"/>
    </source>
</evidence>
<accession>A0ABP9P4K7</accession>
<dbReference type="EMBL" id="BAABJO010000047">
    <property type="protein sequence ID" value="GAA5140248.1"/>
    <property type="molecule type" value="Genomic_DNA"/>
</dbReference>
<name>A0ABP9P4K7_9PSEU</name>
<dbReference type="SUPFAM" id="SSF53335">
    <property type="entry name" value="S-adenosyl-L-methionine-dependent methyltransferases"/>
    <property type="match status" value="1"/>
</dbReference>
<proteinExistence type="predicted"/>
<reference evidence="2" key="1">
    <citation type="journal article" date="2019" name="Int. J. Syst. Evol. Microbiol.">
        <title>The Global Catalogue of Microorganisms (GCM) 10K type strain sequencing project: providing services to taxonomists for standard genome sequencing and annotation.</title>
        <authorList>
            <consortium name="The Broad Institute Genomics Platform"/>
            <consortium name="The Broad Institute Genome Sequencing Center for Infectious Disease"/>
            <person name="Wu L."/>
            <person name="Ma J."/>
        </authorList>
    </citation>
    <scope>NUCLEOTIDE SEQUENCE [LARGE SCALE GENOMIC DNA]</scope>
    <source>
        <strain evidence="2">JCM 18302</strain>
    </source>
</reference>
<protein>
    <recommendedName>
        <fullName evidence="3">Methyltransferase family protein</fullName>
    </recommendedName>
</protein>
<comment type="caution">
    <text evidence="1">The sequence shown here is derived from an EMBL/GenBank/DDBJ whole genome shotgun (WGS) entry which is preliminary data.</text>
</comment>
<organism evidence="1 2">
    <name type="scientific">Pseudonocardia adelaidensis</name>
    <dbReference type="NCBI Taxonomy" id="648754"/>
    <lineage>
        <taxon>Bacteria</taxon>
        <taxon>Bacillati</taxon>
        <taxon>Actinomycetota</taxon>
        <taxon>Actinomycetes</taxon>
        <taxon>Pseudonocardiales</taxon>
        <taxon>Pseudonocardiaceae</taxon>
        <taxon>Pseudonocardia</taxon>
    </lineage>
</organism>
<evidence type="ECO:0000313" key="1">
    <source>
        <dbReference type="EMBL" id="GAA5140248.1"/>
    </source>
</evidence>
<dbReference type="Gene3D" id="3.40.50.150">
    <property type="entry name" value="Vaccinia Virus protein VP39"/>
    <property type="match status" value="1"/>
</dbReference>
<dbReference type="Proteomes" id="UP001500804">
    <property type="component" value="Unassembled WGS sequence"/>
</dbReference>
<dbReference type="RefSeq" id="WP_345612491.1">
    <property type="nucleotide sequence ID" value="NZ_BAABJO010000047.1"/>
</dbReference>
<evidence type="ECO:0000313" key="2">
    <source>
        <dbReference type="Proteomes" id="UP001500804"/>
    </source>
</evidence>
<dbReference type="PANTHER" id="PTHR40036">
    <property type="entry name" value="MACROCIN O-METHYLTRANSFERASE"/>
    <property type="match status" value="1"/>
</dbReference>
<gene>
    <name evidence="1" type="ORF">GCM10023320_77630</name>
</gene>
<keyword evidence="2" id="KW-1185">Reference proteome</keyword>